<dbReference type="EMBL" id="NFHB01000001">
    <property type="protein sequence ID" value="OUN05021.1"/>
    <property type="molecule type" value="Genomic_DNA"/>
</dbReference>
<dbReference type="Proteomes" id="UP000195772">
    <property type="component" value="Unassembled WGS sequence"/>
</dbReference>
<reference evidence="2" key="1">
    <citation type="submission" date="2017-04" db="EMBL/GenBank/DDBJ databases">
        <title>Function of individual gut microbiota members based on whole genome sequencing of pure cultures obtained from chicken caecum.</title>
        <authorList>
            <person name="Medvecky M."/>
            <person name="Cejkova D."/>
            <person name="Polansky O."/>
            <person name="Karasova D."/>
            <person name="Kubasova T."/>
            <person name="Cizek A."/>
            <person name="Rychlik I."/>
        </authorList>
    </citation>
    <scope>NUCLEOTIDE SEQUENCE [LARGE SCALE GENOMIC DNA]</scope>
    <source>
        <strain evidence="2">An90</strain>
    </source>
</reference>
<dbReference type="AlphaFoldDB" id="A0A1Y3QZA9"/>
<evidence type="ECO:0000313" key="2">
    <source>
        <dbReference type="Proteomes" id="UP000195772"/>
    </source>
</evidence>
<proteinExistence type="predicted"/>
<sequence length="68" mass="7711">MDFQICNMPQVLFPFAFIAGMWLWDTILSKIFAEGLTHTFPAFPFPRPQFLSSAAVCRPRVFLSVAVS</sequence>
<comment type="caution">
    <text evidence="1">The sequence shown here is derived from an EMBL/GenBank/DDBJ whole genome shotgun (WGS) entry which is preliminary data.</text>
</comment>
<gene>
    <name evidence="1" type="ORF">B5G41_01580</name>
</gene>
<organism evidence="1 2">
    <name type="scientific">Alistipes onderdonkii</name>
    <dbReference type="NCBI Taxonomy" id="328813"/>
    <lineage>
        <taxon>Bacteria</taxon>
        <taxon>Pseudomonadati</taxon>
        <taxon>Bacteroidota</taxon>
        <taxon>Bacteroidia</taxon>
        <taxon>Bacteroidales</taxon>
        <taxon>Rikenellaceae</taxon>
        <taxon>Alistipes</taxon>
    </lineage>
</organism>
<accession>A0A1Y3QZA9</accession>
<evidence type="ECO:0000313" key="1">
    <source>
        <dbReference type="EMBL" id="OUN05021.1"/>
    </source>
</evidence>
<name>A0A1Y3QZA9_9BACT</name>
<protein>
    <submittedName>
        <fullName evidence="1">Uncharacterized protein</fullName>
    </submittedName>
</protein>